<reference evidence="5 6" key="1">
    <citation type="journal article" date="2021" name="Nat. Commun.">
        <title>Genetic determinants of endophytism in the Arabidopsis root mycobiome.</title>
        <authorList>
            <person name="Mesny F."/>
            <person name="Miyauchi S."/>
            <person name="Thiergart T."/>
            <person name="Pickel B."/>
            <person name="Atanasova L."/>
            <person name="Karlsson M."/>
            <person name="Huettel B."/>
            <person name="Barry K.W."/>
            <person name="Haridas S."/>
            <person name="Chen C."/>
            <person name="Bauer D."/>
            <person name="Andreopoulos W."/>
            <person name="Pangilinan J."/>
            <person name="LaButti K."/>
            <person name="Riley R."/>
            <person name="Lipzen A."/>
            <person name="Clum A."/>
            <person name="Drula E."/>
            <person name="Henrissat B."/>
            <person name="Kohler A."/>
            <person name="Grigoriev I.V."/>
            <person name="Martin F.M."/>
            <person name="Hacquard S."/>
        </authorList>
    </citation>
    <scope>NUCLEOTIDE SEQUENCE [LARGE SCALE GENOMIC DNA]</scope>
    <source>
        <strain evidence="5 6">MPI-SDFR-AT-0080</strain>
    </source>
</reference>
<dbReference type="EMBL" id="JAGTJR010000016">
    <property type="protein sequence ID" value="KAH7047309.1"/>
    <property type="molecule type" value="Genomic_DNA"/>
</dbReference>
<evidence type="ECO:0000313" key="5">
    <source>
        <dbReference type="EMBL" id="KAH7047309.1"/>
    </source>
</evidence>
<keyword evidence="1" id="KW-0489">Methyltransferase</keyword>
<dbReference type="Gene3D" id="3.40.50.150">
    <property type="entry name" value="Vaccinia Virus protein VP39"/>
    <property type="match status" value="1"/>
</dbReference>
<dbReference type="Pfam" id="PF00891">
    <property type="entry name" value="Methyltransf_2"/>
    <property type="match status" value="1"/>
</dbReference>
<keyword evidence="2" id="KW-0808">Transferase</keyword>
<dbReference type="InterPro" id="IPR016461">
    <property type="entry name" value="COMT-like"/>
</dbReference>
<dbReference type="PANTHER" id="PTHR43712">
    <property type="entry name" value="PUTATIVE (AFU_ORTHOLOGUE AFUA_4G14580)-RELATED"/>
    <property type="match status" value="1"/>
</dbReference>
<protein>
    <submittedName>
        <fullName evidence="5">O-methyltransferase-domain-containing protein</fullName>
    </submittedName>
</protein>
<dbReference type="Proteomes" id="UP000774617">
    <property type="component" value="Unassembled WGS sequence"/>
</dbReference>
<proteinExistence type="predicted"/>
<evidence type="ECO:0000256" key="3">
    <source>
        <dbReference type="ARBA" id="ARBA00022691"/>
    </source>
</evidence>
<dbReference type="PANTHER" id="PTHR43712:SF2">
    <property type="entry name" value="O-METHYLTRANSFERASE CICE"/>
    <property type="match status" value="1"/>
</dbReference>
<dbReference type="InterPro" id="IPR036388">
    <property type="entry name" value="WH-like_DNA-bd_sf"/>
</dbReference>
<name>A0ABQ8G7E8_9PEZI</name>
<sequence length="402" mass="45950">MSSNLEVLTKQLSDVVREYVSNGAPGERKQVLELADAIRAEVQSPDEKIREYLSFIMEMPTVRLLMEWDVFSKIPDSPEGISYTELAAQLDAEPRLLKRLVGLLVARGILKQIGKDHVAHTKFSPIFADKESLAQWFQFFFYDQGFVTHHWPSYFAKYGRKQPTDPKYSPISFAYGKEGKSYWEILEGRSLQDFITGMDITARTTPWKEILPFKWFVQNKHLVPPDAPLIVDVGGSRGEALRTIRDECQLPSERLVLQDVPRVIEQVEKADTPELRGIRKMAHDFFQPQPMKGALAYFLKRIIHDWPDDSARVILGHLRDAMGPESRILLYERILPDPPFTHVAGSDLTMMNLASKERTQDDWNELLSSVGLVIVKIWRSNESPDLTVIECTKQMSSGQSCL</sequence>
<keyword evidence="6" id="KW-1185">Reference proteome</keyword>
<organism evidence="5 6">
    <name type="scientific">Macrophomina phaseolina</name>
    <dbReference type="NCBI Taxonomy" id="35725"/>
    <lineage>
        <taxon>Eukaryota</taxon>
        <taxon>Fungi</taxon>
        <taxon>Dikarya</taxon>
        <taxon>Ascomycota</taxon>
        <taxon>Pezizomycotina</taxon>
        <taxon>Dothideomycetes</taxon>
        <taxon>Dothideomycetes incertae sedis</taxon>
        <taxon>Botryosphaeriales</taxon>
        <taxon>Botryosphaeriaceae</taxon>
        <taxon>Macrophomina</taxon>
    </lineage>
</organism>
<evidence type="ECO:0000256" key="2">
    <source>
        <dbReference type="ARBA" id="ARBA00022679"/>
    </source>
</evidence>
<dbReference type="PROSITE" id="PS51683">
    <property type="entry name" value="SAM_OMT_II"/>
    <property type="match status" value="1"/>
</dbReference>
<dbReference type="SUPFAM" id="SSF53335">
    <property type="entry name" value="S-adenosyl-L-methionine-dependent methyltransferases"/>
    <property type="match status" value="1"/>
</dbReference>
<feature type="domain" description="O-methyltransferase C-terminal" evidence="4">
    <location>
        <begin position="228"/>
        <end position="371"/>
    </location>
</feature>
<dbReference type="PIRSF" id="PIRSF005739">
    <property type="entry name" value="O-mtase"/>
    <property type="match status" value="1"/>
</dbReference>
<dbReference type="InterPro" id="IPR036390">
    <property type="entry name" value="WH_DNA-bd_sf"/>
</dbReference>
<dbReference type="InterPro" id="IPR029063">
    <property type="entry name" value="SAM-dependent_MTases_sf"/>
</dbReference>
<evidence type="ECO:0000256" key="1">
    <source>
        <dbReference type="ARBA" id="ARBA00022603"/>
    </source>
</evidence>
<gene>
    <name evidence="5" type="ORF">B0J12DRAFT_755615</name>
</gene>
<keyword evidence="3" id="KW-0949">S-adenosyl-L-methionine</keyword>
<dbReference type="SUPFAM" id="SSF46785">
    <property type="entry name" value="Winged helix' DNA-binding domain"/>
    <property type="match status" value="1"/>
</dbReference>
<dbReference type="Gene3D" id="1.10.10.10">
    <property type="entry name" value="Winged helix-like DNA-binding domain superfamily/Winged helix DNA-binding domain"/>
    <property type="match status" value="1"/>
</dbReference>
<comment type="caution">
    <text evidence="5">The sequence shown here is derived from an EMBL/GenBank/DDBJ whole genome shotgun (WGS) entry which is preliminary data.</text>
</comment>
<evidence type="ECO:0000313" key="6">
    <source>
        <dbReference type="Proteomes" id="UP000774617"/>
    </source>
</evidence>
<accession>A0ABQ8G7E8</accession>
<evidence type="ECO:0000259" key="4">
    <source>
        <dbReference type="Pfam" id="PF00891"/>
    </source>
</evidence>
<dbReference type="InterPro" id="IPR001077">
    <property type="entry name" value="COMT_C"/>
</dbReference>